<evidence type="ECO:0000256" key="1">
    <source>
        <dbReference type="SAM" id="Phobius"/>
    </source>
</evidence>
<dbReference type="OrthoDB" id="120976at2759"/>
<dbReference type="Proteomes" id="UP000689195">
    <property type="component" value="Unassembled WGS sequence"/>
</dbReference>
<keyword evidence="3" id="KW-1185">Reference proteome</keyword>
<accession>A0A8S1XKK2</accession>
<evidence type="ECO:0000313" key="3">
    <source>
        <dbReference type="Proteomes" id="UP000689195"/>
    </source>
</evidence>
<sequence>MSQSKNTFLDEFDYFKIPGSGAYSSLQQIRSTPCYSYILNLTQDLEVNKNIKLYRNFKHHLQLLIILIQTQFSMSILLGQIIIHLKRFPTSRRQQTNYNIYVRGVGAYDLQKFFGKQKGYTFGTKLNRGILKPLQKKPYSKVGVYFPWSNTYLYGIQFENDPQQQNNFEELGLTSREIPMNNYYGDKRGLWVECIKDEQCEVLFKGEYNRGQRTGIWKYYWKKTFLTAVHMFKPMENGFIKMKILMMMMFQSTVTFQFNEQNISKITYVRLFKCYNIIQVAPELQNQIEIWSFSISIWFKDFEYENEDFLRKCFDYDWSHSKLSDIITNQDEFNEVENLIWKNYKMIKETYKQYSSYSPSGDVWSIPNNVIADFVFETELIDKTFKLSDLDIKFIVTCATSFENKRNYKKPKRALFRYQFMELLVRISIDKYLEQKLANNIAESVIMLLDQCRPIMQKYDVQNWRDERYFNQQCDKCLNYYKPLLQNIYNKYSIKITKLGQKKFMSLDKFQQICCKAGLLKDEQKEQNLAFNQSIMTYVNELESDKFFSLNFLEFMEAIARMAEKGSWIDDWRNPSQQIPLHIKLEKVLIYLVQTCASQIDLKKYGNQQNCIFNA</sequence>
<name>A0A8S1XKK2_9CILI</name>
<proteinExistence type="predicted"/>
<keyword evidence="1" id="KW-0812">Transmembrane</keyword>
<gene>
    <name evidence="2" type="ORF">PPENT_87.1.T1280149</name>
</gene>
<dbReference type="AlphaFoldDB" id="A0A8S1XKK2"/>
<evidence type="ECO:0000313" key="2">
    <source>
        <dbReference type="EMBL" id="CAD8201706.1"/>
    </source>
</evidence>
<keyword evidence="1" id="KW-0472">Membrane</keyword>
<keyword evidence="1" id="KW-1133">Transmembrane helix</keyword>
<feature type="transmembrane region" description="Helical" evidence="1">
    <location>
        <begin position="61"/>
        <end position="83"/>
    </location>
</feature>
<comment type="caution">
    <text evidence="2">The sequence shown here is derived from an EMBL/GenBank/DDBJ whole genome shotgun (WGS) entry which is preliminary data.</text>
</comment>
<dbReference type="EMBL" id="CAJJDO010000128">
    <property type="protein sequence ID" value="CAD8201706.1"/>
    <property type="molecule type" value="Genomic_DNA"/>
</dbReference>
<reference evidence="2" key="1">
    <citation type="submission" date="2021-01" db="EMBL/GenBank/DDBJ databases">
        <authorList>
            <consortium name="Genoscope - CEA"/>
            <person name="William W."/>
        </authorList>
    </citation>
    <scope>NUCLEOTIDE SEQUENCE</scope>
</reference>
<protein>
    <submittedName>
        <fullName evidence="2">Uncharacterized protein</fullName>
    </submittedName>
</protein>
<organism evidence="2 3">
    <name type="scientific">Paramecium pentaurelia</name>
    <dbReference type="NCBI Taxonomy" id="43138"/>
    <lineage>
        <taxon>Eukaryota</taxon>
        <taxon>Sar</taxon>
        <taxon>Alveolata</taxon>
        <taxon>Ciliophora</taxon>
        <taxon>Intramacronucleata</taxon>
        <taxon>Oligohymenophorea</taxon>
        <taxon>Peniculida</taxon>
        <taxon>Parameciidae</taxon>
        <taxon>Paramecium</taxon>
    </lineage>
</organism>